<keyword evidence="3" id="KW-1185">Reference proteome</keyword>
<protein>
    <submittedName>
        <fullName evidence="2">Uncharacterized protein</fullName>
    </submittedName>
</protein>
<gene>
    <name evidence="2" type="ORF">NG792_26795</name>
</gene>
<organism evidence="2 3">
    <name type="scientific">Laspinema olomoucense D3b</name>
    <dbReference type="NCBI Taxonomy" id="2953688"/>
    <lineage>
        <taxon>Bacteria</taxon>
        <taxon>Bacillati</taxon>
        <taxon>Cyanobacteriota</taxon>
        <taxon>Cyanophyceae</taxon>
        <taxon>Oscillatoriophycideae</taxon>
        <taxon>Oscillatoriales</taxon>
        <taxon>Laspinemataceae</taxon>
        <taxon>Laspinema</taxon>
        <taxon>Laspinema olomoucense</taxon>
    </lineage>
</organism>
<reference evidence="2 3" key="1">
    <citation type="journal article" date="2022" name="Front. Microbiol.">
        <title>High genomic differentiation and limited gene flow indicate recent cryptic speciation within the genus Laspinema (cyanobacteria).</title>
        <authorList>
            <person name="Stanojkovic A."/>
            <person name="Skoupy S."/>
            <person name="Skaloud P."/>
            <person name="Dvorak P."/>
        </authorList>
    </citation>
    <scope>NUCLEOTIDE SEQUENCE [LARGE SCALE GENOMIC DNA]</scope>
    <source>
        <strain evidence="2 3">D3b</strain>
    </source>
</reference>
<comment type="caution">
    <text evidence="2">The sequence shown here is derived from an EMBL/GenBank/DDBJ whole genome shotgun (WGS) entry which is preliminary data.</text>
</comment>
<dbReference type="RefSeq" id="WP_261237521.1">
    <property type="nucleotide sequence ID" value="NZ_JAMXFA010000062.1"/>
</dbReference>
<name>A0ABT2NF53_9CYAN</name>
<evidence type="ECO:0000313" key="2">
    <source>
        <dbReference type="EMBL" id="MCT7981339.1"/>
    </source>
</evidence>
<dbReference type="Proteomes" id="UP001525961">
    <property type="component" value="Unassembled WGS sequence"/>
</dbReference>
<keyword evidence="1" id="KW-0812">Transmembrane</keyword>
<feature type="transmembrane region" description="Helical" evidence="1">
    <location>
        <begin position="60"/>
        <end position="81"/>
    </location>
</feature>
<keyword evidence="1" id="KW-0472">Membrane</keyword>
<proteinExistence type="predicted"/>
<sequence>MTRFFGAEPLIPKGKWPLFEAIGQPLPNRAAKNGSSIRGEWPTATKTDRLIKSPGQLVPALTNVGLLALSFGVIAYGIAALTAQRLSNCSPDEKNESSGE</sequence>
<evidence type="ECO:0000313" key="3">
    <source>
        <dbReference type="Proteomes" id="UP001525961"/>
    </source>
</evidence>
<keyword evidence="1" id="KW-1133">Transmembrane helix</keyword>
<evidence type="ECO:0000256" key="1">
    <source>
        <dbReference type="SAM" id="Phobius"/>
    </source>
</evidence>
<dbReference type="EMBL" id="JAMXFA010000062">
    <property type="protein sequence ID" value="MCT7981339.1"/>
    <property type="molecule type" value="Genomic_DNA"/>
</dbReference>
<accession>A0ABT2NF53</accession>